<evidence type="ECO:0008006" key="4">
    <source>
        <dbReference type="Google" id="ProtNLM"/>
    </source>
</evidence>
<dbReference type="EMBL" id="CP133647">
    <property type="protein sequence ID" value="WNH02338.1"/>
    <property type="molecule type" value="Genomic_DNA"/>
</dbReference>
<gene>
    <name evidence="2" type="ORF">QL112_000885</name>
</gene>
<evidence type="ECO:0000313" key="3">
    <source>
        <dbReference type="Proteomes" id="UP001300348"/>
    </source>
</evidence>
<sequence>MNSEEIEELMKKSGFTLNDMKLLKTINKRSGTTLLDEMMNLENRFYRLLLILPLAFMVLAFFFLMAGEANFKGFFIAIVILMPLAIFITSFRLAYKSFIFMRKYKRL</sequence>
<name>A0ABY9XIB4_9GAMM</name>
<organism evidence="2 3">
    <name type="scientific">Xenorhabdus griffiniae</name>
    <dbReference type="NCBI Taxonomy" id="351672"/>
    <lineage>
        <taxon>Bacteria</taxon>
        <taxon>Pseudomonadati</taxon>
        <taxon>Pseudomonadota</taxon>
        <taxon>Gammaproteobacteria</taxon>
        <taxon>Enterobacterales</taxon>
        <taxon>Morganellaceae</taxon>
        <taxon>Xenorhabdus</taxon>
    </lineage>
</organism>
<keyword evidence="1" id="KW-1133">Transmembrane helix</keyword>
<dbReference type="Proteomes" id="UP001300348">
    <property type="component" value="Chromosome"/>
</dbReference>
<keyword evidence="1" id="KW-0472">Membrane</keyword>
<dbReference type="GeneID" id="88854068"/>
<feature type="transmembrane region" description="Helical" evidence="1">
    <location>
        <begin position="73"/>
        <end position="95"/>
    </location>
</feature>
<keyword evidence="3" id="KW-1185">Reference proteome</keyword>
<accession>A0ABY9XIB4</accession>
<proteinExistence type="predicted"/>
<dbReference type="RefSeq" id="WP_189760978.1">
    <property type="nucleotide sequence ID" value="NZ_CAWPOC010000126.1"/>
</dbReference>
<feature type="transmembrane region" description="Helical" evidence="1">
    <location>
        <begin position="48"/>
        <end position="67"/>
    </location>
</feature>
<reference evidence="2 3" key="1">
    <citation type="journal article" date="2023" name="Access Microbiol">
        <title>The genome of a steinernematid-associated Pseudomonas piscis bacterium encodes the biosynthesis of insect toxins.</title>
        <authorList>
            <person name="Awori R.M."/>
            <person name="Hendre P."/>
            <person name="Amugune N.O."/>
        </authorList>
    </citation>
    <scope>NUCLEOTIDE SEQUENCE [LARGE SCALE GENOMIC DNA]</scope>
    <source>
        <strain evidence="2 3">97</strain>
    </source>
</reference>
<evidence type="ECO:0000313" key="2">
    <source>
        <dbReference type="EMBL" id="WNH02338.1"/>
    </source>
</evidence>
<keyword evidence="1" id="KW-0812">Transmembrane</keyword>
<evidence type="ECO:0000256" key="1">
    <source>
        <dbReference type="SAM" id="Phobius"/>
    </source>
</evidence>
<protein>
    <recommendedName>
        <fullName evidence="4">Competence protein</fullName>
    </recommendedName>
</protein>